<protein>
    <submittedName>
        <fullName evidence="1">Uncharacterized protein</fullName>
    </submittedName>
</protein>
<gene>
    <name evidence="1" type="ordered locus">MADE_1014550</name>
</gene>
<evidence type="ECO:0000313" key="2">
    <source>
        <dbReference type="Proteomes" id="UP000001870"/>
    </source>
</evidence>
<dbReference type="KEGG" id="amc:MADE_1014550"/>
<reference evidence="1 2" key="2">
    <citation type="journal article" date="2015" name="Antonie Van Leeuwenhoek">
        <title>Ecophysiological diversity of a novel member of the genus Alteromonas, and description of Alteromonas mediterranea sp. nov.</title>
        <authorList>
            <person name="Ivanova E.P."/>
            <person name="Lopez-Perez M."/>
            <person name="Zabalos M."/>
            <person name="Nguyen S.H."/>
            <person name="Webb H.K."/>
            <person name="Ryan J."/>
            <person name="Lagutin K."/>
            <person name="Vyssotski M."/>
            <person name="Crawford R.J."/>
            <person name="Rodriguez-Valera F."/>
        </authorList>
    </citation>
    <scope>NUCLEOTIDE SEQUENCE [LARGE SCALE GENOMIC DNA]</scope>
    <source>
        <strain evidence="2">DSM 17117 / CIP 110805 / LMG 28347 / Deep ecotype</strain>
    </source>
</reference>
<dbReference type="AlphaFoldDB" id="F2GC88"/>
<dbReference type="RefSeq" id="WP_012519336.1">
    <property type="nucleotide sequence ID" value="NC_011138.3"/>
</dbReference>
<dbReference type="HOGENOM" id="CLU_036583_0_0_6"/>
<sequence>MSVIAFEQFGGAAPMIAPSQLADGYAQKALNTRLDRGRLEPYRSMLEIGKSAVGKKTIFLYEDTYWFVDNDVVSFVPSPIVNDPYKYVFIADTDYPRVTRNDLALAGEPYPSTSYRLSVPSPSLAPNISVQGATPAEADPLDAETVSYVYTYVNAWGWESVPSLPSNSVDVYFPDQSVDLSLTIPSGGNSNMGSGARIRIYRSNAGTESGSYQLCAELLASQTTHTDSLESDELGPVIASAEWDGPPDDDTSLYPDGPLFWMGAAANGYLIGVTKTEICFSEINLPYAWPIAYRKPIKDIVGCAITDNGAVVLTKDIPYLVYGSDPSSMSLAPLNYQQPCVSRRSIVSGENIVMYASPDGLCGIANGELKVLTEGIFSQDEWGELNPSTIWGIYHEGKYFGFCEAESGDRGFILDPRGGSVSWIDLDFYADCGHRHDDTLYLNKTNGQIAKFNKGETTLSYEWVSKRVQMDQALNFALLKVKAKYYPAQVTVYAYYDDQLVNSTDFTVDDSRPVYMESGFLANEWEVKIHGTGQVTGVYLASDWSEL</sequence>
<dbReference type="Proteomes" id="UP000001870">
    <property type="component" value="Chromosome"/>
</dbReference>
<name>F2GC88_ALTMD</name>
<keyword evidence="2" id="KW-1185">Reference proteome</keyword>
<reference evidence="1 2" key="1">
    <citation type="journal article" date="2008" name="ISME J.">
        <title>Comparative genomics of two ecotypes of the marine planktonic copiotroph Alteromonas macleodii suggests alternative lifestyles associated with different kinds of particulate organic matter.</title>
        <authorList>
            <person name="Ivars-Martinez E."/>
            <person name="Martin-Cuadrado A.B."/>
            <person name="D'Auria G."/>
            <person name="Mira A."/>
            <person name="Ferriera S."/>
            <person name="Johnson J."/>
            <person name="Friedman R."/>
            <person name="Rodriguez-Valera F."/>
        </authorList>
    </citation>
    <scope>NUCLEOTIDE SEQUENCE [LARGE SCALE GENOMIC DNA]</scope>
    <source>
        <strain evidence="2">DSM 17117 / CIP 110805 / LMG 28347 / Deep ecotype</strain>
    </source>
</reference>
<dbReference type="EMBL" id="CP001103">
    <property type="protein sequence ID" value="AEA99044.1"/>
    <property type="molecule type" value="Genomic_DNA"/>
</dbReference>
<evidence type="ECO:0000313" key="1">
    <source>
        <dbReference type="EMBL" id="AEA99044.1"/>
    </source>
</evidence>
<accession>F2GC88</accession>
<proteinExistence type="predicted"/>
<organism evidence="1 2">
    <name type="scientific">Alteromonas mediterranea (strain DSM 17117 / CIP 110805 / LMG 28347 / Deep ecotype)</name>
    <dbReference type="NCBI Taxonomy" id="1774373"/>
    <lineage>
        <taxon>Bacteria</taxon>
        <taxon>Pseudomonadati</taxon>
        <taxon>Pseudomonadota</taxon>
        <taxon>Gammaproteobacteria</taxon>
        <taxon>Alteromonadales</taxon>
        <taxon>Alteromonadaceae</taxon>
        <taxon>Alteromonas/Salinimonas group</taxon>
        <taxon>Alteromonas</taxon>
    </lineage>
</organism>